<dbReference type="InterPro" id="IPR009683">
    <property type="entry name" value="Extensin-like_C"/>
</dbReference>
<dbReference type="AlphaFoldDB" id="A0A3A1P4F5"/>
<evidence type="ECO:0000259" key="1">
    <source>
        <dbReference type="Pfam" id="PF06904"/>
    </source>
</evidence>
<dbReference type="EMBL" id="QXFM01000140">
    <property type="protein sequence ID" value="RIV80840.1"/>
    <property type="molecule type" value="Genomic_DNA"/>
</dbReference>
<proteinExistence type="predicted"/>
<dbReference type="Pfam" id="PF06904">
    <property type="entry name" value="Extensin-like_C"/>
    <property type="match status" value="1"/>
</dbReference>
<evidence type="ECO:0000313" key="2">
    <source>
        <dbReference type="EMBL" id="RIV80840.1"/>
    </source>
</evidence>
<dbReference type="OrthoDB" id="9809788at2"/>
<reference evidence="2 3" key="1">
    <citation type="submission" date="2018-08" db="EMBL/GenBank/DDBJ databases">
        <title>Erythrobacter zhengii sp.nov., a bacterium isolated from deep-sea sediment.</title>
        <authorList>
            <person name="Fang C."/>
            <person name="Wu Y.-H."/>
            <person name="Sun C."/>
            <person name="Wang H."/>
            <person name="Cheng H."/>
            <person name="Meng F.-X."/>
            <person name="Wang C.-S."/>
            <person name="Xu X.-W."/>
        </authorList>
    </citation>
    <scope>NUCLEOTIDE SEQUENCE [LARGE SCALE GENOMIC DNA]</scope>
    <source>
        <strain evidence="2 3">CCTCC AB 2015396</strain>
    </source>
</reference>
<evidence type="ECO:0000313" key="3">
    <source>
        <dbReference type="Proteomes" id="UP000265366"/>
    </source>
</evidence>
<name>A0A3A1P4F5_9SPHN</name>
<sequence length="242" mass="26965">MARPKRRRRPSKLPAPGTWAALMALVAFAYAGWIWLQENPQHNPWAPLDLRQERGWATAAKLELAREDMDECRAVLTRSEVAFTALDPSGEGECRREDRLTLPDLSLTPTTPQMTCPVAIGLELWRQDLAPLAEDILGSPIARIEQLGTYSCRRMYGAQTGNWSEHAIGNAIDIAAFVLEDGRRISVLDDWDDEGERGQFLRAAREAACKSFGAVLSPDYNAAHANHFHLDQGRPIVMGFCP</sequence>
<accession>A0A3A1P4F5</accession>
<comment type="caution">
    <text evidence="2">The sequence shown here is derived from an EMBL/GenBank/DDBJ whole genome shotgun (WGS) entry which is preliminary data.</text>
</comment>
<organism evidence="2 3">
    <name type="scientific">Aurantiacibacter xanthus</name>
    <dbReference type="NCBI Taxonomy" id="1784712"/>
    <lineage>
        <taxon>Bacteria</taxon>
        <taxon>Pseudomonadati</taxon>
        <taxon>Pseudomonadota</taxon>
        <taxon>Alphaproteobacteria</taxon>
        <taxon>Sphingomonadales</taxon>
        <taxon>Erythrobacteraceae</taxon>
        <taxon>Aurantiacibacter</taxon>
    </lineage>
</organism>
<protein>
    <submittedName>
        <fullName evidence="2">Extensin</fullName>
    </submittedName>
</protein>
<keyword evidence="3" id="KW-1185">Reference proteome</keyword>
<feature type="domain" description="Extensin-like C-terminal" evidence="1">
    <location>
        <begin position="71"/>
        <end position="241"/>
    </location>
</feature>
<gene>
    <name evidence="2" type="ORF">D2V17_18200</name>
</gene>
<dbReference type="Proteomes" id="UP000265366">
    <property type="component" value="Unassembled WGS sequence"/>
</dbReference>